<proteinExistence type="predicted"/>
<evidence type="ECO:0000313" key="2">
    <source>
        <dbReference type="Proteomes" id="UP001190700"/>
    </source>
</evidence>
<comment type="caution">
    <text evidence="1">The sequence shown here is derived from an EMBL/GenBank/DDBJ whole genome shotgun (WGS) entry which is preliminary data.</text>
</comment>
<dbReference type="EMBL" id="LGRX02000009">
    <property type="protein sequence ID" value="KAK3289955.1"/>
    <property type="molecule type" value="Genomic_DNA"/>
</dbReference>
<organism evidence="1 2">
    <name type="scientific">Cymbomonas tetramitiformis</name>
    <dbReference type="NCBI Taxonomy" id="36881"/>
    <lineage>
        <taxon>Eukaryota</taxon>
        <taxon>Viridiplantae</taxon>
        <taxon>Chlorophyta</taxon>
        <taxon>Pyramimonadophyceae</taxon>
        <taxon>Pyramimonadales</taxon>
        <taxon>Pyramimonadaceae</taxon>
        <taxon>Cymbomonas</taxon>
    </lineage>
</organism>
<evidence type="ECO:0000313" key="1">
    <source>
        <dbReference type="EMBL" id="KAK3289955.1"/>
    </source>
</evidence>
<keyword evidence="2" id="KW-1185">Reference proteome</keyword>
<sequence length="147" mass="16769">MLHALQNLIRVLRCLLYAHARTEVTSSPFRMSTRSVTRIAERMLNDRAGGAWFSARDSAAVARWLCERECASEPMRWLEREMNAEFTSGRGALVMHEVLHALGTLRAALSQISDHEDRALSEAQAVLHAEEMDEFLVWHEVPWTHDA</sequence>
<gene>
    <name evidence="1" type="ORF">CYMTET_2669</name>
</gene>
<reference evidence="1 2" key="1">
    <citation type="journal article" date="2015" name="Genome Biol. Evol.">
        <title>Comparative Genomics of a Bacterivorous Green Alga Reveals Evolutionary Causalities and Consequences of Phago-Mixotrophic Mode of Nutrition.</title>
        <authorList>
            <person name="Burns J.A."/>
            <person name="Paasch A."/>
            <person name="Narechania A."/>
            <person name="Kim E."/>
        </authorList>
    </citation>
    <scope>NUCLEOTIDE SEQUENCE [LARGE SCALE GENOMIC DNA]</scope>
    <source>
        <strain evidence="1 2">PLY_AMNH</strain>
    </source>
</reference>
<dbReference type="AlphaFoldDB" id="A0AAE0LM64"/>
<dbReference type="Proteomes" id="UP001190700">
    <property type="component" value="Unassembled WGS sequence"/>
</dbReference>
<protein>
    <submittedName>
        <fullName evidence="1">Uncharacterized protein</fullName>
    </submittedName>
</protein>
<name>A0AAE0LM64_9CHLO</name>
<accession>A0AAE0LM64</accession>